<evidence type="ECO:0000313" key="7">
    <source>
        <dbReference type="Proteomes" id="UP000186804"/>
    </source>
</evidence>
<feature type="domain" description="Protein kinase" evidence="5">
    <location>
        <begin position="27"/>
        <end position="304"/>
    </location>
</feature>
<feature type="compositionally biased region" description="Polar residues" evidence="4">
    <location>
        <begin position="659"/>
        <end position="671"/>
    </location>
</feature>
<dbReference type="Gene3D" id="1.10.510.10">
    <property type="entry name" value="Transferase(Phosphotransferase) domain 1"/>
    <property type="match status" value="1"/>
</dbReference>
<dbReference type="GO" id="GO:0005524">
    <property type="term" value="F:ATP binding"/>
    <property type="evidence" value="ECO:0007669"/>
    <property type="project" value="UniProtKB-KW"/>
</dbReference>
<dbReference type="FunFam" id="1.10.510.10:FF:000571">
    <property type="entry name" value="Maternal embryonic leucine zipper kinase"/>
    <property type="match status" value="1"/>
</dbReference>
<dbReference type="SUPFAM" id="SSF56112">
    <property type="entry name" value="Protein kinase-like (PK-like)"/>
    <property type="match status" value="1"/>
</dbReference>
<dbReference type="EMBL" id="LRBS01000031">
    <property type="protein sequence ID" value="OII77619.1"/>
    <property type="molecule type" value="Genomic_DNA"/>
</dbReference>
<evidence type="ECO:0000256" key="4">
    <source>
        <dbReference type="SAM" id="MobiDB-lite"/>
    </source>
</evidence>
<dbReference type="VEuPathDB" id="CryptoDB:cand_014350"/>
<dbReference type="RefSeq" id="XP_067069465.1">
    <property type="nucleotide sequence ID" value="XM_067211670.1"/>
</dbReference>
<keyword evidence="7" id="KW-1185">Reference proteome</keyword>
<keyword evidence="6" id="KW-0418">Kinase</keyword>
<dbReference type="Pfam" id="PF00069">
    <property type="entry name" value="Pkinase"/>
    <property type="match status" value="1"/>
</dbReference>
<dbReference type="Proteomes" id="UP000186804">
    <property type="component" value="Unassembled WGS sequence"/>
</dbReference>
<accession>A0A1J4MVZ2</accession>
<keyword evidence="3" id="KW-0067">ATP-binding</keyword>
<name>A0A1J4MVZ2_9CRYT</name>
<dbReference type="AlphaFoldDB" id="A0A1J4MVZ2"/>
<dbReference type="GO" id="GO:0004672">
    <property type="term" value="F:protein kinase activity"/>
    <property type="evidence" value="ECO:0007669"/>
    <property type="project" value="InterPro"/>
</dbReference>
<gene>
    <name evidence="6" type="ORF">cand_014350</name>
</gene>
<feature type="region of interest" description="Disordered" evidence="4">
    <location>
        <begin position="775"/>
        <end position="815"/>
    </location>
</feature>
<protein>
    <submittedName>
        <fullName evidence="6">Protein kinase domain-containing protein</fullName>
    </submittedName>
</protein>
<dbReference type="CDD" id="cd05117">
    <property type="entry name" value="STKc_CAMK"/>
    <property type="match status" value="1"/>
</dbReference>
<dbReference type="PROSITE" id="PS00108">
    <property type="entry name" value="PROTEIN_KINASE_ST"/>
    <property type="match status" value="1"/>
</dbReference>
<dbReference type="OrthoDB" id="40902at2759"/>
<evidence type="ECO:0000256" key="3">
    <source>
        <dbReference type="ARBA" id="ARBA00022840"/>
    </source>
</evidence>
<feature type="compositionally biased region" description="Polar residues" evidence="4">
    <location>
        <begin position="679"/>
        <end position="689"/>
    </location>
</feature>
<comment type="caution">
    <text evidence="6">The sequence shown here is derived from an EMBL/GenBank/DDBJ whole genome shotgun (WGS) entry which is preliminary data.</text>
</comment>
<evidence type="ECO:0000256" key="2">
    <source>
        <dbReference type="ARBA" id="ARBA00022741"/>
    </source>
</evidence>
<comment type="subunit">
    <text evidence="1">Monomer.</text>
</comment>
<dbReference type="InterPro" id="IPR011009">
    <property type="entry name" value="Kinase-like_dom_sf"/>
</dbReference>
<dbReference type="SMART" id="SM00220">
    <property type="entry name" value="S_TKc"/>
    <property type="match status" value="1"/>
</dbReference>
<proteinExistence type="predicted"/>
<evidence type="ECO:0000259" key="5">
    <source>
        <dbReference type="PROSITE" id="PS50011"/>
    </source>
</evidence>
<feature type="compositionally biased region" description="Low complexity" evidence="4">
    <location>
        <begin position="791"/>
        <end position="809"/>
    </location>
</feature>
<dbReference type="GeneID" id="92365620"/>
<dbReference type="PROSITE" id="PS50011">
    <property type="entry name" value="PROTEIN_KINASE_DOM"/>
    <property type="match status" value="1"/>
</dbReference>
<organism evidence="6 7">
    <name type="scientific">Cryptosporidium andersoni</name>
    <dbReference type="NCBI Taxonomy" id="117008"/>
    <lineage>
        <taxon>Eukaryota</taxon>
        <taxon>Sar</taxon>
        <taxon>Alveolata</taxon>
        <taxon>Apicomplexa</taxon>
        <taxon>Conoidasida</taxon>
        <taxon>Coccidia</taxon>
        <taxon>Eucoccidiorida</taxon>
        <taxon>Eimeriorina</taxon>
        <taxon>Cryptosporidiidae</taxon>
        <taxon>Cryptosporidium</taxon>
    </lineage>
</organism>
<evidence type="ECO:0000313" key="6">
    <source>
        <dbReference type="EMBL" id="OII77619.1"/>
    </source>
</evidence>
<dbReference type="PANTHER" id="PTHR24347">
    <property type="entry name" value="SERINE/THREONINE-PROTEIN KINASE"/>
    <property type="match status" value="1"/>
</dbReference>
<dbReference type="InterPro" id="IPR000719">
    <property type="entry name" value="Prot_kinase_dom"/>
</dbReference>
<sequence length="941" mass="105897">MRSRIRYSFNNKTEGLNIFTGQSGVRYIICEQLGTGSASTVFLCFKLKEHSDNPIELTDEKFAVKVIDTKSIYLDPNSEDKRMRLLSEAMILQKLRHPHIVSLVDYAESGDEFYLVMELIEDGELFHKIVECGSLSEDNARFVLKQVIDVLYYMHNKGIIHRDLKPENILIYRTLPGPYYQIKVADFGVAKFLKHGYIQARTLVGTPQYWAPEVLTAASFGDTYGPEVDLWSLGVLFYVMLGGAFPFDERKGHLETLIKQGNYHFRYPRFQNVSIEAKNLICRLLTVNPKERLTLKELMNNPWLLKANPSEPIISTLNLDNSKINEPSKIAEPTKSYNTHVTDVAECITIADSLGSSAIDSSSYLNLVQTISNGKINDLTSKNSQIIPFVPKVAPQSISHAKFHLEGEALPQSTASNSSENINIPGISSKTLITPRTPSLPSTIMEINGLLDLQFSVAYKLQGVYIAFRHNSTICRILQQHIHKWRILQQQSCLAIARFKQTCESVLDELPDFLLAVNNNEPKLAIALLSHVRQWVATTESDVEDIQNGYNKFLLELSEFVESVRDMKRISETSLAVVYKSAQHETPQTNMLKTCPDDSQSLITGDNENNSETNLISFIPDTTMFLGYNVARDRVLRRIADLFCNSDIETILDPISNCTASRTPESPTPSTAIPKIISRSDSSNNSVEEYKGHSNNSFCMSNNDHLGYQEISSDYDGYSSSHISSLWNNTRDLLLDFIFLPASIRPVPPSGIESVLQGSPDSGWSNLVDNLSNYPINDSSTSQDTNKVGTSGISRRSSKQSSSIVQQAQGPNLDEHEVTGNQLKVSYILVRVLAQLRMIENVLGRCAAFWGNMNITIEKILQLRQHAEKLLGFTENPALRTRFDERVAIYQKFWQELRDICEKYLQSAVSRQTQLENQVAELMDTATRVDTVISLRDPPTI</sequence>
<feature type="region of interest" description="Disordered" evidence="4">
    <location>
        <begin position="659"/>
        <end position="689"/>
    </location>
</feature>
<reference evidence="6 7" key="1">
    <citation type="submission" date="2016-10" db="EMBL/GenBank/DDBJ databases">
        <title>Reductive evolution of mitochondrial metabolism and differential evolution of invasion-related proteins in Cryptosporidium.</title>
        <authorList>
            <person name="Liu S."/>
            <person name="Roellig D.M."/>
            <person name="Guo Y."/>
            <person name="Li N."/>
            <person name="Frace M.A."/>
            <person name="Tang K."/>
            <person name="Zhang L."/>
            <person name="Feng Y."/>
            <person name="Xiao L."/>
        </authorList>
    </citation>
    <scope>NUCLEOTIDE SEQUENCE [LARGE SCALE GENOMIC DNA]</scope>
    <source>
        <strain evidence="6">30847</strain>
    </source>
</reference>
<evidence type="ECO:0000256" key="1">
    <source>
        <dbReference type="ARBA" id="ARBA00011245"/>
    </source>
</evidence>
<dbReference type="InterPro" id="IPR008271">
    <property type="entry name" value="Ser/Thr_kinase_AS"/>
</dbReference>
<keyword evidence="6" id="KW-0808">Transferase</keyword>
<feature type="compositionally biased region" description="Polar residues" evidence="4">
    <location>
        <begin position="775"/>
        <end position="789"/>
    </location>
</feature>
<keyword evidence="2" id="KW-0547">Nucleotide-binding</keyword>